<dbReference type="Gene3D" id="3.20.20.70">
    <property type="entry name" value="Aldolase class I"/>
    <property type="match status" value="1"/>
</dbReference>
<evidence type="ECO:0000256" key="1">
    <source>
        <dbReference type="ARBA" id="ARBA00000654"/>
    </source>
</evidence>
<keyword evidence="10" id="KW-1185">Reference proteome</keyword>
<comment type="subunit">
    <text evidence="4">Homotrimer.</text>
</comment>
<dbReference type="InterPro" id="IPR013785">
    <property type="entry name" value="Aldolase_TIM"/>
</dbReference>
<evidence type="ECO:0000256" key="5">
    <source>
        <dbReference type="ARBA" id="ARBA00013063"/>
    </source>
</evidence>
<reference evidence="9" key="1">
    <citation type="submission" date="2013-08" db="EMBL/GenBank/DDBJ databases">
        <authorList>
            <person name="Durkin A.S."/>
            <person name="Haft D.R."/>
            <person name="McCorrison J."/>
            <person name="Torralba M."/>
            <person name="Gillis M."/>
            <person name="Haft D.H."/>
            <person name="Methe B."/>
            <person name="Sutton G."/>
            <person name="Nelson K.E."/>
        </authorList>
    </citation>
    <scope>NUCLEOTIDE SEQUENCE [LARGE SCALE GENOMIC DNA]</scope>
    <source>
        <strain evidence="9">F0233</strain>
    </source>
</reference>
<comment type="pathway">
    <text evidence="2">Carbohydrate acid metabolism; 2-dehydro-3-deoxy-D-gluconate degradation; D-glyceraldehyde 3-phosphate and pyruvate from 2-dehydro-3-deoxy-D-gluconate: step 2/2.</text>
</comment>
<evidence type="ECO:0000256" key="2">
    <source>
        <dbReference type="ARBA" id="ARBA00004736"/>
    </source>
</evidence>
<dbReference type="CDD" id="cd00452">
    <property type="entry name" value="KDPG_aldolase"/>
    <property type="match status" value="1"/>
</dbReference>
<evidence type="ECO:0000256" key="8">
    <source>
        <dbReference type="ARBA" id="ARBA00023277"/>
    </source>
</evidence>
<accession>U2QHQ7</accession>
<evidence type="ECO:0000256" key="4">
    <source>
        <dbReference type="ARBA" id="ARBA00011233"/>
    </source>
</evidence>
<dbReference type="AlphaFoldDB" id="U2QHQ7"/>
<keyword evidence="8" id="KW-0119">Carbohydrate metabolism</keyword>
<dbReference type="PROSITE" id="PS00159">
    <property type="entry name" value="ALDOLASE_KDPG_KHG_1"/>
    <property type="match status" value="1"/>
</dbReference>
<dbReference type="InterPro" id="IPR000887">
    <property type="entry name" value="Aldlse_KDPG_KHG"/>
</dbReference>
<dbReference type="PANTHER" id="PTHR30246:SF1">
    <property type="entry name" value="2-DEHYDRO-3-DEOXY-6-PHOSPHOGALACTONATE ALDOLASE-RELATED"/>
    <property type="match status" value="1"/>
</dbReference>
<evidence type="ECO:0000256" key="3">
    <source>
        <dbReference type="ARBA" id="ARBA00006906"/>
    </source>
</evidence>
<dbReference type="SUPFAM" id="SSF51569">
    <property type="entry name" value="Aldolase"/>
    <property type="match status" value="1"/>
</dbReference>
<keyword evidence="7" id="KW-0704">Schiff base</keyword>
<comment type="caution">
    <text evidence="9">The sequence shown here is derived from an EMBL/GenBank/DDBJ whole genome shotgun (WGS) entry which is preliminary data.</text>
</comment>
<dbReference type="PANTHER" id="PTHR30246">
    <property type="entry name" value="2-KETO-3-DEOXY-6-PHOSPHOGLUCONATE ALDOLASE"/>
    <property type="match status" value="1"/>
</dbReference>
<comment type="similarity">
    <text evidence="3">Belongs to the KHG/KDPG aldolase family.</text>
</comment>
<evidence type="ECO:0000313" key="9">
    <source>
        <dbReference type="EMBL" id="ERK62420.1"/>
    </source>
</evidence>
<dbReference type="NCBIfam" id="TIGR01182">
    <property type="entry name" value="eda"/>
    <property type="match status" value="1"/>
</dbReference>
<keyword evidence="6 9" id="KW-0456">Lyase</keyword>
<dbReference type="GO" id="GO:0008675">
    <property type="term" value="F:2-dehydro-3-deoxy-phosphogluconate aldolase activity"/>
    <property type="evidence" value="ECO:0007669"/>
    <property type="project" value="UniProtKB-EC"/>
</dbReference>
<dbReference type="EC" id="4.1.2.14" evidence="5"/>
<name>U2QHQ7_9ACTN</name>
<dbReference type="PROSITE" id="PS00160">
    <property type="entry name" value="ALDOLASE_KDPG_KHG_2"/>
    <property type="match status" value="1"/>
</dbReference>
<evidence type="ECO:0000313" key="10">
    <source>
        <dbReference type="Proteomes" id="UP000017052"/>
    </source>
</evidence>
<comment type="catalytic activity">
    <reaction evidence="1">
        <text>2-dehydro-3-deoxy-6-phospho-D-gluconate = D-glyceraldehyde 3-phosphate + pyruvate</text>
        <dbReference type="Rhea" id="RHEA:17089"/>
        <dbReference type="ChEBI" id="CHEBI:15361"/>
        <dbReference type="ChEBI" id="CHEBI:57569"/>
        <dbReference type="ChEBI" id="CHEBI:59776"/>
        <dbReference type="EC" id="4.1.2.14"/>
    </reaction>
</comment>
<evidence type="ECO:0000256" key="6">
    <source>
        <dbReference type="ARBA" id="ARBA00023239"/>
    </source>
</evidence>
<dbReference type="InterPro" id="IPR031338">
    <property type="entry name" value="KDPG/KHG_AS_2"/>
</dbReference>
<proteinExistence type="inferred from homology"/>
<protein>
    <recommendedName>
        <fullName evidence="5">2-dehydro-3-deoxy-phosphogluconate aldolase</fullName>
        <ecNumber evidence="5">4.1.2.14</ecNumber>
    </recommendedName>
</protein>
<dbReference type="Pfam" id="PF01081">
    <property type="entry name" value="Aldolase"/>
    <property type="match status" value="1"/>
</dbReference>
<dbReference type="EMBL" id="ACVN02000030">
    <property type="protein sequence ID" value="ERK62420.1"/>
    <property type="molecule type" value="Genomic_DNA"/>
</dbReference>
<evidence type="ECO:0000256" key="7">
    <source>
        <dbReference type="ARBA" id="ARBA00023270"/>
    </source>
</evidence>
<organism evidence="9 10">
    <name type="scientific">Propionibacterium acidifaciens F0233</name>
    <dbReference type="NCBI Taxonomy" id="553198"/>
    <lineage>
        <taxon>Bacteria</taxon>
        <taxon>Bacillati</taxon>
        <taxon>Actinomycetota</taxon>
        <taxon>Actinomycetes</taxon>
        <taxon>Propionibacteriales</taxon>
        <taxon>Propionibacteriaceae</taxon>
        <taxon>Propionibacterium</taxon>
    </lineage>
</organism>
<dbReference type="InterPro" id="IPR031337">
    <property type="entry name" value="KDPG/KHG_AS_1"/>
</dbReference>
<gene>
    <name evidence="9" type="primary">eda</name>
    <name evidence="9" type="ORF">HMPREF0682_2950</name>
</gene>
<dbReference type="Proteomes" id="UP000017052">
    <property type="component" value="Unassembled WGS sequence"/>
</dbReference>
<sequence>MDLPAITAHRIIPVVVLDRADRADGLARALVAGGLPVAEVTFRTDAAAESIAAMAARGDLLVGAGTVLAVEQVHRALAAGASFIVSPGYSQAVVDECLGLGVPVLPGVATATDMTAAVTSGLSTVKFFPAAALGGPATIRALSGPFPGVRFVPTGGIAADTVGQYLALDRVPAVGGSWMVPTGLVDAGEFDRVTGLVAEAVDTVRALRPGPGRNDPSETKRGE</sequence>